<accession>A0A0G4PY69</accession>
<dbReference type="Proteomes" id="UP000053732">
    <property type="component" value="Unassembled WGS sequence"/>
</dbReference>
<reference evidence="1 2" key="1">
    <citation type="journal article" date="2014" name="Nat. Commun.">
        <title>Multiple recent horizontal transfers of a large genomic region in cheese making fungi.</title>
        <authorList>
            <person name="Cheeseman K."/>
            <person name="Ropars J."/>
            <person name="Renault P."/>
            <person name="Dupont J."/>
            <person name="Gouzy J."/>
            <person name="Branca A."/>
            <person name="Abraham A.L."/>
            <person name="Ceppi M."/>
            <person name="Conseiller E."/>
            <person name="Debuchy R."/>
            <person name="Malagnac F."/>
            <person name="Goarin A."/>
            <person name="Silar P."/>
            <person name="Lacoste S."/>
            <person name="Sallet E."/>
            <person name="Bensimon A."/>
            <person name="Giraud T."/>
            <person name="Brygoo Y."/>
        </authorList>
    </citation>
    <scope>NUCLEOTIDE SEQUENCE [LARGE SCALE GENOMIC DNA]</scope>
    <source>
        <strain evidence="2">FM 013</strain>
    </source>
</reference>
<gene>
    <name evidence="1" type="ORF">PCAMFM013_S115g000002</name>
</gene>
<protein>
    <submittedName>
        <fullName evidence="1">Str. FM013</fullName>
    </submittedName>
</protein>
<dbReference type="EMBL" id="HG793246">
    <property type="protein sequence ID" value="CRL31312.1"/>
    <property type="molecule type" value="Genomic_DNA"/>
</dbReference>
<keyword evidence="2" id="KW-1185">Reference proteome</keyword>
<evidence type="ECO:0000313" key="1">
    <source>
        <dbReference type="EMBL" id="CRL31312.1"/>
    </source>
</evidence>
<evidence type="ECO:0000313" key="2">
    <source>
        <dbReference type="Proteomes" id="UP000053732"/>
    </source>
</evidence>
<name>A0A0G4PY69_PENC3</name>
<proteinExistence type="predicted"/>
<sequence>MKQLKTARSYTSARSLLLKDNSQNFLSTLLLPAA</sequence>
<organism evidence="1 2">
    <name type="scientific">Penicillium camemberti (strain FM 013)</name>
    <dbReference type="NCBI Taxonomy" id="1429867"/>
    <lineage>
        <taxon>Eukaryota</taxon>
        <taxon>Fungi</taxon>
        <taxon>Dikarya</taxon>
        <taxon>Ascomycota</taxon>
        <taxon>Pezizomycotina</taxon>
        <taxon>Eurotiomycetes</taxon>
        <taxon>Eurotiomycetidae</taxon>
        <taxon>Eurotiales</taxon>
        <taxon>Aspergillaceae</taxon>
        <taxon>Penicillium</taxon>
    </lineage>
</organism>
<dbReference type="AlphaFoldDB" id="A0A0G4PY69"/>